<name>A0ABY4APN7_9MICO</name>
<accession>A0ABY4APN7</accession>
<organism evidence="1 2">
    <name type="scientific">Agromyces soli</name>
    <dbReference type="NCBI Taxonomy" id="659012"/>
    <lineage>
        <taxon>Bacteria</taxon>
        <taxon>Bacillati</taxon>
        <taxon>Actinomycetota</taxon>
        <taxon>Actinomycetes</taxon>
        <taxon>Micrococcales</taxon>
        <taxon>Microbacteriaceae</taxon>
        <taxon>Agromyces</taxon>
    </lineage>
</organism>
<keyword evidence="2" id="KW-1185">Reference proteome</keyword>
<evidence type="ECO:0000313" key="2">
    <source>
        <dbReference type="Proteomes" id="UP000831304"/>
    </source>
</evidence>
<dbReference type="EMBL" id="CP094533">
    <property type="protein sequence ID" value="UOE25120.1"/>
    <property type="molecule type" value="Genomic_DNA"/>
</dbReference>
<dbReference type="Proteomes" id="UP000831304">
    <property type="component" value="Chromosome"/>
</dbReference>
<evidence type="ECO:0000313" key="1">
    <source>
        <dbReference type="EMBL" id="UOE25120.1"/>
    </source>
</evidence>
<gene>
    <name evidence="1" type="ORF">MTP13_12260</name>
</gene>
<dbReference type="RefSeq" id="WP_243568027.1">
    <property type="nucleotide sequence ID" value="NZ_BAAARD010000008.1"/>
</dbReference>
<reference evidence="1 2" key="1">
    <citation type="submission" date="2022-03" db="EMBL/GenBank/DDBJ databases">
        <title>Agromyces sp. isolated from the gut of P. brevitarsis seulensis larvae.</title>
        <authorList>
            <person name="Won M."/>
            <person name="Kwon S.-W."/>
        </authorList>
    </citation>
    <scope>NUCLEOTIDE SEQUENCE [LARGE SCALE GENOMIC DNA]</scope>
    <source>
        <strain evidence="1 2">KACC 16215</strain>
    </source>
</reference>
<proteinExistence type="predicted"/>
<protein>
    <submittedName>
        <fullName evidence="1">Uncharacterized protein</fullName>
    </submittedName>
</protein>
<sequence>MLQSFSKLRRSDGAVGGEFYEALLLRLQIVKLALERGLRVGIGIDHALERRCKQLP</sequence>